<reference evidence="3 4" key="1">
    <citation type="submission" date="2024-02" db="EMBL/GenBank/DDBJ databases">
        <authorList>
            <person name="Vignale AGUSTIN F."/>
            <person name="Sosa J E."/>
            <person name="Modenutti C."/>
        </authorList>
    </citation>
    <scope>NUCLEOTIDE SEQUENCE [LARGE SCALE GENOMIC DNA]</scope>
</reference>
<dbReference type="Proteomes" id="UP001642360">
    <property type="component" value="Unassembled WGS sequence"/>
</dbReference>
<keyword evidence="4" id="KW-1185">Reference proteome</keyword>
<feature type="chain" id="PRO_5044761646" description="GDSL esterase/lipase" evidence="2">
    <location>
        <begin position="23"/>
        <end position="358"/>
    </location>
</feature>
<organism evidence="3 4">
    <name type="scientific">Ilex paraguariensis</name>
    <name type="common">yerba mate</name>
    <dbReference type="NCBI Taxonomy" id="185542"/>
    <lineage>
        <taxon>Eukaryota</taxon>
        <taxon>Viridiplantae</taxon>
        <taxon>Streptophyta</taxon>
        <taxon>Embryophyta</taxon>
        <taxon>Tracheophyta</taxon>
        <taxon>Spermatophyta</taxon>
        <taxon>Magnoliopsida</taxon>
        <taxon>eudicotyledons</taxon>
        <taxon>Gunneridae</taxon>
        <taxon>Pentapetalae</taxon>
        <taxon>asterids</taxon>
        <taxon>campanulids</taxon>
        <taxon>Aquifoliales</taxon>
        <taxon>Aquifoliaceae</taxon>
        <taxon>Ilex</taxon>
    </lineage>
</organism>
<dbReference type="CDD" id="cd01837">
    <property type="entry name" value="SGNH_plant_lipase_like"/>
    <property type="match status" value="1"/>
</dbReference>
<dbReference type="Pfam" id="PF00657">
    <property type="entry name" value="Lipase_GDSL"/>
    <property type="match status" value="1"/>
</dbReference>
<comment type="caution">
    <text evidence="3">The sequence shown here is derived from an EMBL/GenBank/DDBJ whole genome shotgun (WGS) entry which is preliminary data.</text>
</comment>
<evidence type="ECO:0000256" key="1">
    <source>
        <dbReference type="ARBA" id="ARBA00008668"/>
    </source>
</evidence>
<comment type="similarity">
    <text evidence="1">Belongs to the 'GDSL' lipolytic enzyme family.</text>
</comment>
<keyword evidence="2" id="KW-0732">Signal</keyword>
<evidence type="ECO:0000256" key="2">
    <source>
        <dbReference type="SAM" id="SignalP"/>
    </source>
</evidence>
<dbReference type="SUPFAM" id="SSF52266">
    <property type="entry name" value="SGNH hydrolase"/>
    <property type="match status" value="1"/>
</dbReference>
<dbReference type="InterPro" id="IPR050592">
    <property type="entry name" value="GDSL_lipolytic_enzyme"/>
</dbReference>
<dbReference type="Gene3D" id="3.40.50.1110">
    <property type="entry name" value="SGNH hydrolase"/>
    <property type="match status" value="1"/>
</dbReference>
<evidence type="ECO:0000313" key="4">
    <source>
        <dbReference type="Proteomes" id="UP001642360"/>
    </source>
</evidence>
<proteinExistence type="inferred from homology"/>
<sequence length="358" mass="39832">MEPILFLLTFLVHLCTITTTTSNGKTLPKFPAILIFGDSTVDTGNNDYIITAFKANYRPYGHDFPGAIATGRFSNGKLVPDFVASFLKIKDTVPPFLLPNLSDNELRTGVSFASAGSGYDDLTTAVSRVIPVSKQPGYLDVYIERLKRIVGEEKAQKIISGALVIVSAGTNDFIFNFYDLPTRRLHFTISQYQDFLHNNLQNFVKELYNRGCRLMVITGIPPIGCLPLQRNAKSPILRTCIEDENSDAKSYNDKLEKLLPQLQASLPGSKILYADIFNPLLNMTNDPQKYGFVETSKGCCGTELLGAVPLCDINCQICPNRSQYMFWDGIHPSQSAYKYLSEYLTKTLLAKFSQINGS</sequence>
<gene>
    <name evidence="3" type="ORF">ILEXP_LOCUS33235</name>
</gene>
<feature type="signal peptide" evidence="2">
    <location>
        <begin position="1"/>
        <end position="22"/>
    </location>
</feature>
<dbReference type="PANTHER" id="PTHR45642">
    <property type="entry name" value="GDSL ESTERASE/LIPASE EXL3"/>
    <property type="match status" value="1"/>
</dbReference>
<dbReference type="InterPro" id="IPR035669">
    <property type="entry name" value="SGNH_plant_lipase-like"/>
</dbReference>
<dbReference type="InterPro" id="IPR036514">
    <property type="entry name" value="SGNH_hydro_sf"/>
</dbReference>
<protein>
    <recommendedName>
        <fullName evidence="5">GDSL esterase/lipase</fullName>
    </recommendedName>
</protein>
<evidence type="ECO:0000313" key="3">
    <source>
        <dbReference type="EMBL" id="CAK9164140.1"/>
    </source>
</evidence>
<evidence type="ECO:0008006" key="5">
    <source>
        <dbReference type="Google" id="ProtNLM"/>
    </source>
</evidence>
<dbReference type="AlphaFoldDB" id="A0ABC8T4M7"/>
<dbReference type="PANTHER" id="PTHR45642:SF30">
    <property type="entry name" value="SGNH HYDROLASE-TYPE ESTERASE DOMAIN-CONTAINING PROTEIN"/>
    <property type="match status" value="1"/>
</dbReference>
<accession>A0ABC8T4M7</accession>
<name>A0ABC8T4M7_9AQUA</name>
<dbReference type="EMBL" id="CAUOFW020004169">
    <property type="protein sequence ID" value="CAK9164140.1"/>
    <property type="molecule type" value="Genomic_DNA"/>
</dbReference>
<dbReference type="InterPro" id="IPR001087">
    <property type="entry name" value="GDSL"/>
</dbReference>
<dbReference type="FunFam" id="3.40.50.1110:FF:000003">
    <property type="entry name" value="GDSL esterase/lipase APG"/>
    <property type="match status" value="1"/>
</dbReference>